<dbReference type="PATRIC" id="fig|1434107.4.peg.474"/>
<dbReference type="OrthoDB" id="135877at2157"/>
<dbReference type="HOGENOM" id="CLU_069356_12_1_2"/>
<evidence type="ECO:0000259" key="5">
    <source>
        <dbReference type="PROSITE" id="PS50977"/>
    </source>
</evidence>
<dbReference type="PRINTS" id="PR00455">
    <property type="entry name" value="HTHTETR"/>
</dbReference>
<proteinExistence type="predicted"/>
<organism evidence="6 7">
    <name type="scientific">Methanosarcina barkeri 3</name>
    <dbReference type="NCBI Taxonomy" id="1434107"/>
    <lineage>
        <taxon>Archaea</taxon>
        <taxon>Methanobacteriati</taxon>
        <taxon>Methanobacteriota</taxon>
        <taxon>Stenosarchaea group</taxon>
        <taxon>Methanomicrobia</taxon>
        <taxon>Methanosarcinales</taxon>
        <taxon>Methanosarcinaceae</taxon>
        <taxon>Methanosarcina</taxon>
    </lineage>
</organism>
<evidence type="ECO:0000256" key="2">
    <source>
        <dbReference type="ARBA" id="ARBA00023125"/>
    </source>
</evidence>
<dbReference type="Gene3D" id="1.10.357.10">
    <property type="entry name" value="Tetracycline Repressor, domain 2"/>
    <property type="match status" value="1"/>
</dbReference>
<keyword evidence="1" id="KW-0805">Transcription regulation</keyword>
<dbReference type="GeneID" id="24787816"/>
<sequence>MGIADRRQREKEQRKTEIIDAAERLFFSRSYEDVSMEDIAREVELNKATIYLYFKNKETLFATIVLRGIQILKEKYTECMEKQVPGIVKVALMGQAYYQYAQEYPDYLRMIHFYGSERFSKENPCTAEIGKGYGTCRLLLRDAIRQGIDDGTIRADIDPFLTSMYLMISFMGTLSMENKWKLVIESEGFSYEQFASEFFRFITPAISSGENSHKMDVKDFASFGFFLTEPLAPEGKKKEKS</sequence>
<dbReference type="GO" id="GO:0003700">
    <property type="term" value="F:DNA-binding transcription factor activity"/>
    <property type="evidence" value="ECO:0007669"/>
    <property type="project" value="TreeGrafter"/>
</dbReference>
<keyword evidence="3" id="KW-0804">Transcription</keyword>
<evidence type="ECO:0000256" key="3">
    <source>
        <dbReference type="ARBA" id="ARBA00023163"/>
    </source>
</evidence>
<dbReference type="PANTHER" id="PTHR30055:SF234">
    <property type="entry name" value="HTH-TYPE TRANSCRIPTIONAL REGULATOR BETI"/>
    <property type="match status" value="1"/>
</dbReference>
<dbReference type="InterPro" id="IPR050109">
    <property type="entry name" value="HTH-type_TetR-like_transc_reg"/>
</dbReference>
<dbReference type="PROSITE" id="PS50977">
    <property type="entry name" value="HTH_TETR_2"/>
    <property type="match status" value="1"/>
</dbReference>
<feature type="domain" description="HTH tetR-type" evidence="5">
    <location>
        <begin position="12"/>
        <end position="72"/>
    </location>
</feature>
<evidence type="ECO:0000256" key="1">
    <source>
        <dbReference type="ARBA" id="ARBA00023015"/>
    </source>
</evidence>
<reference evidence="6" key="1">
    <citation type="submission" date="2014-07" db="EMBL/GenBank/DDBJ databases">
        <title>Methanogenic archaea and the global carbon cycle.</title>
        <authorList>
            <person name="Henriksen J.R."/>
            <person name="Luke J."/>
            <person name="Reinhart S."/>
            <person name="Benedict M.N."/>
            <person name="Youngblut N.D."/>
            <person name="Metcalf M.E."/>
            <person name="Whitaker R.J."/>
            <person name="Metcalf W.W."/>
        </authorList>
    </citation>
    <scope>NUCLEOTIDE SEQUENCE [LARGE SCALE GENOMIC DNA]</scope>
    <source>
        <strain evidence="6">3</strain>
    </source>
</reference>
<dbReference type="SUPFAM" id="SSF46689">
    <property type="entry name" value="Homeodomain-like"/>
    <property type="match status" value="1"/>
</dbReference>
<dbReference type="PROSITE" id="PS01081">
    <property type="entry name" value="HTH_TETR_1"/>
    <property type="match status" value="1"/>
</dbReference>
<dbReference type="AlphaFoldDB" id="A0A0E3SI51"/>
<keyword evidence="7" id="KW-1185">Reference proteome</keyword>
<dbReference type="InterPro" id="IPR023772">
    <property type="entry name" value="DNA-bd_HTH_TetR-type_CS"/>
</dbReference>
<dbReference type="InterPro" id="IPR009057">
    <property type="entry name" value="Homeodomain-like_sf"/>
</dbReference>
<dbReference type="SUPFAM" id="SSF48498">
    <property type="entry name" value="Tetracyclin repressor-like, C-terminal domain"/>
    <property type="match status" value="1"/>
</dbReference>
<dbReference type="InterPro" id="IPR001647">
    <property type="entry name" value="HTH_TetR"/>
</dbReference>
<dbReference type="EMBL" id="CP009517">
    <property type="protein sequence ID" value="AKB80936.1"/>
    <property type="molecule type" value="Genomic_DNA"/>
</dbReference>
<dbReference type="FunFam" id="1.10.10.60:FF:000141">
    <property type="entry name" value="TetR family transcriptional regulator"/>
    <property type="match status" value="1"/>
</dbReference>
<dbReference type="PANTHER" id="PTHR30055">
    <property type="entry name" value="HTH-TYPE TRANSCRIPTIONAL REGULATOR RUTR"/>
    <property type="match status" value="1"/>
</dbReference>
<gene>
    <name evidence="6" type="ORF">MSBR3_0358</name>
</gene>
<dbReference type="Proteomes" id="UP000033066">
    <property type="component" value="Chromosome"/>
</dbReference>
<protein>
    <submittedName>
        <fullName evidence="6">Transcriptional regulator, TetR family</fullName>
    </submittedName>
</protein>
<dbReference type="KEGG" id="mbak:MSBR3_0358"/>
<dbReference type="Gene3D" id="1.10.10.60">
    <property type="entry name" value="Homeodomain-like"/>
    <property type="match status" value="1"/>
</dbReference>
<evidence type="ECO:0000256" key="4">
    <source>
        <dbReference type="PROSITE-ProRule" id="PRU00335"/>
    </source>
</evidence>
<dbReference type="GO" id="GO:0000976">
    <property type="term" value="F:transcription cis-regulatory region binding"/>
    <property type="evidence" value="ECO:0007669"/>
    <property type="project" value="TreeGrafter"/>
</dbReference>
<name>A0A0E3SI51_METBA</name>
<keyword evidence="2 4" id="KW-0238">DNA-binding</keyword>
<feature type="DNA-binding region" description="H-T-H motif" evidence="4">
    <location>
        <begin position="35"/>
        <end position="54"/>
    </location>
</feature>
<accession>A0A0E3SI51</accession>
<dbReference type="InterPro" id="IPR036271">
    <property type="entry name" value="Tet_transcr_reg_TetR-rel_C_sf"/>
</dbReference>
<dbReference type="RefSeq" id="WP_048106102.1">
    <property type="nucleotide sequence ID" value="NZ_CP009517.1"/>
</dbReference>
<evidence type="ECO:0000313" key="7">
    <source>
        <dbReference type="Proteomes" id="UP000033066"/>
    </source>
</evidence>
<dbReference type="Pfam" id="PF00440">
    <property type="entry name" value="TetR_N"/>
    <property type="match status" value="1"/>
</dbReference>
<evidence type="ECO:0000313" key="6">
    <source>
        <dbReference type="EMBL" id="AKB80936.1"/>
    </source>
</evidence>